<dbReference type="InterPro" id="IPR011006">
    <property type="entry name" value="CheY-like_superfamily"/>
</dbReference>
<dbReference type="EMBL" id="QFPO01000021">
    <property type="protein sequence ID" value="PZQ10205.1"/>
    <property type="molecule type" value="Genomic_DNA"/>
</dbReference>
<dbReference type="InterPro" id="IPR015943">
    <property type="entry name" value="WD40/YVTN_repeat-like_dom_sf"/>
</dbReference>
<comment type="caution">
    <text evidence="9">The sequence shown here is derived from an EMBL/GenBank/DDBJ whole genome shotgun (WGS) entry which is preliminary data.</text>
</comment>
<dbReference type="InterPro" id="IPR003661">
    <property type="entry name" value="HisK_dim/P_dom"/>
</dbReference>
<dbReference type="SMART" id="SM00388">
    <property type="entry name" value="HisKA"/>
    <property type="match status" value="1"/>
</dbReference>
<dbReference type="CDD" id="cd16922">
    <property type="entry name" value="HATPase_EvgS-ArcB-TorS-like"/>
    <property type="match status" value="1"/>
</dbReference>
<dbReference type="GO" id="GO:0000155">
    <property type="term" value="F:phosphorelay sensor kinase activity"/>
    <property type="evidence" value="ECO:0007669"/>
    <property type="project" value="InterPro"/>
</dbReference>
<dbReference type="CDD" id="cd00082">
    <property type="entry name" value="HisKA"/>
    <property type="match status" value="1"/>
</dbReference>
<dbReference type="Gene3D" id="1.10.287.130">
    <property type="match status" value="1"/>
</dbReference>
<keyword evidence="9" id="KW-0808">Transferase</keyword>
<dbReference type="InterPro" id="IPR011123">
    <property type="entry name" value="Y_Y_Y"/>
</dbReference>
<evidence type="ECO:0000259" key="8">
    <source>
        <dbReference type="PROSITE" id="PS50110"/>
    </source>
</evidence>
<dbReference type="SUPFAM" id="SSF52172">
    <property type="entry name" value="CheY-like"/>
    <property type="match status" value="1"/>
</dbReference>
<sequence length="1209" mass="130484">MRNAGRHGTMPFMFARWLTMFVPLLAVAGPPPAEPRFEVLGVADGLPSSRVYALAQDADGFIWIGTADGLARYDGVEVKVWRHDPRDAGSLAGNDVASLLVDRHGRVWSGGEASGISRLDPGATAFVRYRHVPSDRTTIGSNDIFAIAEDAAGTIWVGTYGGGLARFERDGTFTQFRHRPDEPDGLRSDAVISLHGDTAGRLWIGTDRGLDVRERDGRFHHVELPDLDSRTGVAQVSAIVGEPEGGALLTTPRGLFAVGADLVVTRRLPIDGFTPLSAARDRSGRLWIGTVSGLGVLDGEQADHFLTHEQIPGTLPGARIMDVLCDHEGSVWLATQEGGVARLPPTWRNFSNYRFLPGSPASLTHGTVNALAVGSDDAVWALSAHDGLDRIDPVTGHVERQGHHLVGNRQRMTSLLVQDDAIWIGQRNGLRRIDPTGRTRTYEFAVDADRADALPPGQISALAAGEGRVWAVVLGEGVVAIDPKTRALRRYQRANDRLTSADIKVLAAAPDGGIWIATTVGVERYVPAEDRFRRVTGVPFDLIDAFAFAADGTFWAHHPGRLEHYRMDGEIARRIDQVERDLALPTMPGASLVIADDGSPWLASRRGLWHFDPAARRLSRYGEGDGLPSAEFRNGAATRTSDGTIWMSTLSGLIAFDPRALRIELARPPVRVTALTVRRDGRTIDLPRSGPIVLTYDDRDLQVDVRALSYVNPAANRYRFQLAHFDEGWVDTGDRGQRVFSQLPAGRYPLRISATNGGGAWSDLEPPLLLEVAPPAWATEQAYLVYFVALLGIVWIGMRGYRERIKRQHALQLAEERRRAAEIVADAKSRFLAMMSHEIRTPLTGVLGMTDLLLRTPLESRQRSQADAIRKSGEVLLRIVNDSLDLARIEAGKLSLDPVPFDPGALLHEVAAVEEGIAAAKGVALVVDIAPGVPARVVGDAVRIKQILLNLVGNALKFTEQGQVRLGLTIGFGGIVRFRIEDSGPGMSADMLQKLFSRFEQSDGVSRRHGGSGLGLAICQELTQLMHGRIHATSVPGHGSVFTVELPLLDPRIPPPDSVEAALAREAAAIPPAAEAPRTTPLPALTILLVEDDLTVAAVASGLLEAAGHRVVHAAQALAALVELSRGRFDLAIVDLDLPGIDGLQLTGMIRKQDAHAGLPVLAVTARSGGDEEAAAKAAGMDGFLRKPLTESRLQDAIERLLQSVAPPV</sequence>
<evidence type="ECO:0000313" key="10">
    <source>
        <dbReference type="Proteomes" id="UP000249046"/>
    </source>
</evidence>
<dbReference type="Proteomes" id="UP000249046">
    <property type="component" value="Unassembled WGS sequence"/>
</dbReference>
<dbReference type="CDD" id="cd17546">
    <property type="entry name" value="REC_hyHK_CKI1_RcsC-like"/>
    <property type="match status" value="1"/>
</dbReference>
<feature type="domain" description="Histidine kinase" evidence="7">
    <location>
        <begin position="834"/>
        <end position="1050"/>
    </location>
</feature>
<dbReference type="InterPro" id="IPR001789">
    <property type="entry name" value="Sig_transdc_resp-reg_receiver"/>
</dbReference>
<organism evidence="9 10">
    <name type="scientific">Rhodanobacter denitrificans</name>
    <dbReference type="NCBI Taxonomy" id="666685"/>
    <lineage>
        <taxon>Bacteria</taxon>
        <taxon>Pseudomonadati</taxon>
        <taxon>Pseudomonadota</taxon>
        <taxon>Gammaproteobacteria</taxon>
        <taxon>Lysobacterales</taxon>
        <taxon>Rhodanobacteraceae</taxon>
        <taxon>Rhodanobacter</taxon>
    </lineage>
</organism>
<dbReference type="PROSITE" id="PS50109">
    <property type="entry name" value="HIS_KIN"/>
    <property type="match status" value="1"/>
</dbReference>
<dbReference type="PANTHER" id="PTHR43547">
    <property type="entry name" value="TWO-COMPONENT HISTIDINE KINASE"/>
    <property type="match status" value="1"/>
</dbReference>
<dbReference type="Pfam" id="PF07494">
    <property type="entry name" value="Reg_prop"/>
    <property type="match status" value="2"/>
</dbReference>
<dbReference type="Pfam" id="PF07495">
    <property type="entry name" value="Y_Y_Y"/>
    <property type="match status" value="1"/>
</dbReference>
<dbReference type="PANTHER" id="PTHR43547:SF2">
    <property type="entry name" value="HYBRID SIGNAL TRANSDUCTION HISTIDINE KINASE C"/>
    <property type="match status" value="1"/>
</dbReference>
<dbReference type="PROSITE" id="PS50110">
    <property type="entry name" value="RESPONSE_REGULATORY"/>
    <property type="match status" value="1"/>
</dbReference>
<name>A0A2W5K523_9GAMM</name>
<keyword evidence="3 5" id="KW-0597">Phosphoprotein</keyword>
<dbReference type="Pfam" id="PF02518">
    <property type="entry name" value="HATPase_c"/>
    <property type="match status" value="1"/>
</dbReference>
<dbReference type="PRINTS" id="PR00344">
    <property type="entry name" value="BCTRLSENSOR"/>
</dbReference>
<dbReference type="Gene3D" id="2.60.40.10">
    <property type="entry name" value="Immunoglobulins"/>
    <property type="match status" value="1"/>
</dbReference>
<keyword evidence="9" id="KW-0418">Kinase</keyword>
<dbReference type="InterPro" id="IPR036097">
    <property type="entry name" value="HisK_dim/P_sf"/>
</dbReference>
<evidence type="ECO:0000256" key="5">
    <source>
        <dbReference type="PROSITE-ProRule" id="PRU00169"/>
    </source>
</evidence>
<dbReference type="InterPro" id="IPR005467">
    <property type="entry name" value="His_kinase_dom"/>
</dbReference>
<evidence type="ECO:0000259" key="7">
    <source>
        <dbReference type="PROSITE" id="PS50109"/>
    </source>
</evidence>
<dbReference type="SMART" id="SM00387">
    <property type="entry name" value="HATPase_c"/>
    <property type="match status" value="1"/>
</dbReference>
<dbReference type="Pfam" id="PF00072">
    <property type="entry name" value="Response_reg"/>
    <property type="match status" value="1"/>
</dbReference>
<proteinExistence type="predicted"/>
<dbReference type="AlphaFoldDB" id="A0A2W5K523"/>
<keyword evidence="6" id="KW-0732">Signal</keyword>
<dbReference type="InterPro" id="IPR011110">
    <property type="entry name" value="Reg_prop"/>
</dbReference>
<evidence type="ECO:0000256" key="3">
    <source>
        <dbReference type="ARBA" id="ARBA00022553"/>
    </source>
</evidence>
<feature type="domain" description="Response regulatory" evidence="8">
    <location>
        <begin position="1086"/>
        <end position="1202"/>
    </location>
</feature>
<dbReference type="InterPro" id="IPR003594">
    <property type="entry name" value="HATPase_dom"/>
</dbReference>
<protein>
    <recommendedName>
        <fullName evidence="2">histidine kinase</fullName>
        <ecNumber evidence="2">2.7.13.3</ecNumber>
    </recommendedName>
</protein>
<comment type="catalytic activity">
    <reaction evidence="1">
        <text>ATP + protein L-histidine = ADP + protein N-phospho-L-histidine.</text>
        <dbReference type="EC" id="2.7.13.3"/>
    </reaction>
</comment>
<dbReference type="SUPFAM" id="SSF55874">
    <property type="entry name" value="ATPase domain of HSP90 chaperone/DNA topoisomerase II/histidine kinase"/>
    <property type="match status" value="1"/>
</dbReference>
<evidence type="ECO:0000256" key="2">
    <source>
        <dbReference type="ARBA" id="ARBA00012438"/>
    </source>
</evidence>
<dbReference type="Gene3D" id="3.40.50.2300">
    <property type="match status" value="1"/>
</dbReference>
<reference evidence="9 10" key="1">
    <citation type="submission" date="2017-08" db="EMBL/GenBank/DDBJ databases">
        <title>Infants hospitalized years apart are colonized by the same room-sourced microbial strains.</title>
        <authorList>
            <person name="Brooks B."/>
            <person name="Olm M.R."/>
            <person name="Firek B.A."/>
            <person name="Baker R."/>
            <person name="Thomas B.C."/>
            <person name="Morowitz M.J."/>
            <person name="Banfield J.F."/>
        </authorList>
    </citation>
    <scope>NUCLEOTIDE SEQUENCE [LARGE SCALE GENOMIC DNA]</scope>
    <source>
        <strain evidence="9">S2_005_003_R2_42</strain>
    </source>
</reference>
<evidence type="ECO:0000256" key="4">
    <source>
        <dbReference type="ARBA" id="ARBA00023012"/>
    </source>
</evidence>
<dbReference type="FunFam" id="3.30.565.10:FF:000010">
    <property type="entry name" value="Sensor histidine kinase RcsC"/>
    <property type="match status" value="1"/>
</dbReference>
<keyword evidence="4" id="KW-0902">Two-component regulatory system</keyword>
<dbReference type="InterPro" id="IPR036890">
    <property type="entry name" value="HATPase_C_sf"/>
</dbReference>
<feature type="signal peptide" evidence="6">
    <location>
        <begin position="1"/>
        <end position="28"/>
    </location>
</feature>
<gene>
    <name evidence="9" type="ORF">DI564_16195</name>
</gene>
<dbReference type="SUPFAM" id="SSF63829">
    <property type="entry name" value="Calcium-dependent phosphotriesterase"/>
    <property type="match status" value="3"/>
</dbReference>
<dbReference type="SUPFAM" id="SSF47384">
    <property type="entry name" value="Homodimeric domain of signal transducing histidine kinase"/>
    <property type="match status" value="1"/>
</dbReference>
<dbReference type="InterPro" id="IPR004358">
    <property type="entry name" value="Sig_transdc_His_kin-like_C"/>
</dbReference>
<dbReference type="Pfam" id="PF00512">
    <property type="entry name" value="HisKA"/>
    <property type="match status" value="1"/>
</dbReference>
<dbReference type="EC" id="2.7.13.3" evidence="2"/>
<dbReference type="InterPro" id="IPR013783">
    <property type="entry name" value="Ig-like_fold"/>
</dbReference>
<evidence type="ECO:0000256" key="1">
    <source>
        <dbReference type="ARBA" id="ARBA00000085"/>
    </source>
</evidence>
<dbReference type="Gene3D" id="2.130.10.10">
    <property type="entry name" value="YVTN repeat-like/Quinoprotein amine dehydrogenase"/>
    <property type="match status" value="4"/>
</dbReference>
<feature type="modified residue" description="4-aspartylphosphate" evidence="5">
    <location>
        <position position="1135"/>
    </location>
</feature>
<accession>A0A2W5K523</accession>
<dbReference type="SMART" id="SM00448">
    <property type="entry name" value="REC"/>
    <property type="match status" value="1"/>
</dbReference>
<dbReference type="Gene3D" id="3.30.565.10">
    <property type="entry name" value="Histidine kinase-like ATPase, C-terminal domain"/>
    <property type="match status" value="1"/>
</dbReference>
<evidence type="ECO:0000313" key="9">
    <source>
        <dbReference type="EMBL" id="PZQ10205.1"/>
    </source>
</evidence>
<feature type="chain" id="PRO_5016078428" description="histidine kinase" evidence="6">
    <location>
        <begin position="29"/>
        <end position="1209"/>
    </location>
</feature>
<evidence type="ECO:0000256" key="6">
    <source>
        <dbReference type="SAM" id="SignalP"/>
    </source>
</evidence>